<proteinExistence type="inferred from homology"/>
<keyword evidence="4" id="KW-1003">Cell membrane</keyword>
<dbReference type="WBParaSite" id="nRc.2.0.1.t22703-RA">
    <property type="protein sequence ID" value="nRc.2.0.1.t22703-RA"/>
    <property type="gene ID" value="nRc.2.0.1.g22703"/>
</dbReference>
<reference evidence="14" key="1">
    <citation type="submission" date="2022-11" db="UniProtKB">
        <authorList>
            <consortium name="WormBaseParasite"/>
        </authorList>
    </citation>
    <scope>IDENTIFICATION</scope>
</reference>
<dbReference type="GO" id="GO:0060170">
    <property type="term" value="C:ciliary membrane"/>
    <property type="evidence" value="ECO:0007669"/>
    <property type="project" value="UniProtKB-SubCell"/>
</dbReference>
<evidence type="ECO:0000256" key="9">
    <source>
        <dbReference type="ARBA" id="ARBA00023180"/>
    </source>
</evidence>
<accession>A0A915J8A7</accession>
<keyword evidence="5 12" id="KW-0812">Transmembrane</keyword>
<dbReference type="PANTHER" id="PTHR14605">
    <property type="entry name" value="CHST5 PROTEIN"/>
    <property type="match status" value="1"/>
</dbReference>
<evidence type="ECO:0000313" key="13">
    <source>
        <dbReference type="Proteomes" id="UP000887565"/>
    </source>
</evidence>
<evidence type="ECO:0000256" key="5">
    <source>
        <dbReference type="ARBA" id="ARBA00022692"/>
    </source>
</evidence>
<keyword evidence="13" id="KW-1185">Reference proteome</keyword>
<keyword evidence="6 12" id="KW-1133">Transmembrane helix</keyword>
<evidence type="ECO:0000256" key="11">
    <source>
        <dbReference type="ARBA" id="ARBA00024803"/>
    </source>
</evidence>
<dbReference type="OMA" id="PALYTRY"/>
<dbReference type="GO" id="GO:0060271">
    <property type="term" value="P:cilium assembly"/>
    <property type="evidence" value="ECO:0007669"/>
    <property type="project" value="TreeGrafter"/>
</dbReference>
<evidence type="ECO:0000256" key="4">
    <source>
        <dbReference type="ARBA" id="ARBA00022475"/>
    </source>
</evidence>
<protein>
    <recommendedName>
        <fullName evidence="3">Transmembrane protein 231</fullName>
    </recommendedName>
</protein>
<dbReference type="Pfam" id="PF10149">
    <property type="entry name" value="TM231"/>
    <property type="match status" value="1"/>
</dbReference>
<evidence type="ECO:0000256" key="8">
    <source>
        <dbReference type="ARBA" id="ARBA00023136"/>
    </source>
</evidence>
<name>A0A915J8A7_ROMCU</name>
<comment type="subcellular location">
    <subcellularLocation>
        <location evidence="1">Cell projection</location>
        <location evidence="1">Cilium membrane</location>
        <topology evidence="1">Multi-pass membrane protein</topology>
    </subcellularLocation>
</comment>
<dbReference type="GO" id="GO:0035869">
    <property type="term" value="C:ciliary transition zone"/>
    <property type="evidence" value="ECO:0007669"/>
    <property type="project" value="TreeGrafter"/>
</dbReference>
<evidence type="ECO:0000313" key="14">
    <source>
        <dbReference type="WBParaSite" id="nRc.2.0.1.t22703-RA"/>
    </source>
</evidence>
<evidence type="ECO:0000256" key="2">
    <source>
        <dbReference type="ARBA" id="ARBA00009082"/>
    </source>
</evidence>
<dbReference type="AlphaFoldDB" id="A0A915J8A7"/>
<keyword evidence="7" id="KW-0969">Cilium</keyword>
<comment type="similarity">
    <text evidence="2">Belongs to the TMEM231 family.</text>
</comment>
<evidence type="ECO:0000256" key="6">
    <source>
        <dbReference type="ARBA" id="ARBA00022989"/>
    </source>
</evidence>
<feature type="transmembrane region" description="Helical" evidence="12">
    <location>
        <begin position="20"/>
        <end position="43"/>
    </location>
</feature>
<evidence type="ECO:0000256" key="7">
    <source>
        <dbReference type="ARBA" id="ARBA00023069"/>
    </source>
</evidence>
<evidence type="ECO:0000256" key="12">
    <source>
        <dbReference type="SAM" id="Phobius"/>
    </source>
</evidence>
<comment type="function">
    <text evidence="11">Transmembrane component of the tectonic-like complex, a complex localized at the transition zone of primary cilia and acting as a barrier that prevents diffusion of transmembrane proteins between the cilia and plasma membranes. Required for ciliogenesis and sonic hedgehog/SHH signaling.</text>
</comment>
<keyword evidence="9" id="KW-0325">Glycoprotein</keyword>
<evidence type="ECO:0000256" key="1">
    <source>
        <dbReference type="ARBA" id="ARBA00004272"/>
    </source>
</evidence>
<dbReference type="GO" id="GO:0032880">
    <property type="term" value="P:regulation of protein localization"/>
    <property type="evidence" value="ECO:0007669"/>
    <property type="project" value="TreeGrafter"/>
</dbReference>
<dbReference type="PANTHER" id="PTHR14605:SF1">
    <property type="entry name" value="TRANSMEMBRANE PROTEIN 231"/>
    <property type="match status" value="1"/>
</dbReference>
<keyword evidence="10" id="KW-0966">Cell projection</keyword>
<keyword evidence="8 12" id="KW-0472">Membrane</keyword>
<organism evidence="13 14">
    <name type="scientific">Romanomermis culicivorax</name>
    <name type="common">Nematode worm</name>
    <dbReference type="NCBI Taxonomy" id="13658"/>
    <lineage>
        <taxon>Eukaryota</taxon>
        <taxon>Metazoa</taxon>
        <taxon>Ecdysozoa</taxon>
        <taxon>Nematoda</taxon>
        <taxon>Enoplea</taxon>
        <taxon>Dorylaimia</taxon>
        <taxon>Mermithida</taxon>
        <taxon>Mermithoidea</taxon>
        <taxon>Mermithidae</taxon>
        <taxon>Romanomermis</taxon>
    </lineage>
</organism>
<dbReference type="InterPro" id="IPR019306">
    <property type="entry name" value="TMEM231"/>
</dbReference>
<evidence type="ECO:0000256" key="3">
    <source>
        <dbReference type="ARBA" id="ARBA00015087"/>
    </source>
</evidence>
<dbReference type="Proteomes" id="UP000887565">
    <property type="component" value="Unplaced"/>
</dbReference>
<evidence type="ECO:0000256" key="10">
    <source>
        <dbReference type="ARBA" id="ARBA00023273"/>
    </source>
</evidence>
<feature type="transmembrane region" description="Helical" evidence="12">
    <location>
        <begin position="271"/>
        <end position="290"/>
    </location>
</feature>
<sequence>MVILSVYSESKRVHFKAHLFSKACMLNALLILLVVLCPLLIAFRSQGFWIKINSYDEWPTVNFKHKFLFCALLENDHLFWSSYDFLNRAENRHLRPIILTSRQEDSDRDGRKDTLCITIKIPVTKNETIKSIKSFFIFDYRLEVYSKLRMEILIPVEFLIEPTGEASVVGDIKFVQKVPLLNHGFDNRYNVPLVTDPLEEEEPYYDRGQNTLNYENLLSSYLKRDFLCKLENVHVFYRIGRMDATKNEFLINLRIRYTKDRFEYKTGFWELMKWAWIQYLSLLLIFVFFAKRIRSFVFGSNLLHVVEDVK</sequence>